<dbReference type="GO" id="GO:0004499">
    <property type="term" value="F:N,N-dimethylaniline monooxygenase activity"/>
    <property type="evidence" value="ECO:0007669"/>
    <property type="project" value="InterPro"/>
</dbReference>
<comment type="subcellular location">
    <subcellularLocation>
        <location evidence="2">Endoplasmic reticulum membrane</location>
        <topology evidence="2">Single-pass membrane protein</topology>
    </subcellularLocation>
    <subcellularLocation>
        <location evidence="3">Microsome membrane</location>
    </subcellularLocation>
</comment>
<dbReference type="PIRSF" id="PIRSF000332">
    <property type="entry name" value="FMO"/>
    <property type="match status" value="1"/>
</dbReference>
<comment type="catalytic activity">
    <reaction evidence="30">
        <text>(2E)-geranial + NADPH + O2 + H(+) = (1E)-2,6-dimethylhepta-1,5-dien-1-yl formate + NADP(+) + H2O</text>
        <dbReference type="Rhea" id="RHEA:54860"/>
        <dbReference type="ChEBI" id="CHEBI:15377"/>
        <dbReference type="ChEBI" id="CHEBI:15378"/>
        <dbReference type="ChEBI" id="CHEBI:15379"/>
        <dbReference type="ChEBI" id="CHEBI:16980"/>
        <dbReference type="ChEBI" id="CHEBI:57783"/>
        <dbReference type="ChEBI" id="CHEBI:58349"/>
        <dbReference type="ChEBI" id="CHEBI:138375"/>
    </reaction>
    <physiologicalReaction direction="left-to-right" evidence="30">
        <dbReference type="Rhea" id="RHEA:54861"/>
    </physiologicalReaction>
</comment>
<evidence type="ECO:0000256" key="21">
    <source>
        <dbReference type="ARBA" id="ARBA00033213"/>
    </source>
</evidence>
<name>A0A4R4KL05_9BACT</name>
<dbReference type="GO" id="GO:0006629">
    <property type="term" value="P:lipid metabolic process"/>
    <property type="evidence" value="ECO:0007669"/>
    <property type="project" value="UniProtKB-KW"/>
</dbReference>
<keyword evidence="35" id="KW-1185">Reference proteome</keyword>
<keyword evidence="12" id="KW-0274">FAD</keyword>
<comment type="catalytic activity">
    <reaction evidence="27">
        <text>NADPH + O2 + H(+) = H2O2 + NADP(+)</text>
        <dbReference type="Rhea" id="RHEA:11260"/>
        <dbReference type="ChEBI" id="CHEBI:15378"/>
        <dbReference type="ChEBI" id="CHEBI:15379"/>
        <dbReference type="ChEBI" id="CHEBI:16240"/>
        <dbReference type="ChEBI" id="CHEBI:57783"/>
        <dbReference type="ChEBI" id="CHEBI:58349"/>
        <dbReference type="EC" id="1.6.3.1"/>
    </reaction>
    <physiologicalReaction direction="left-to-right" evidence="27">
        <dbReference type="Rhea" id="RHEA:11261"/>
    </physiologicalReaction>
</comment>
<dbReference type="PRINTS" id="PR00370">
    <property type="entry name" value="FMOXYGENASE"/>
</dbReference>
<organism evidence="34 35">
    <name type="scientific">Arundinibacter roseus</name>
    <dbReference type="NCBI Taxonomy" id="2070510"/>
    <lineage>
        <taxon>Bacteria</taxon>
        <taxon>Pseudomonadati</taxon>
        <taxon>Bacteroidota</taxon>
        <taxon>Cytophagia</taxon>
        <taxon>Cytophagales</taxon>
        <taxon>Spirosomataceae</taxon>
        <taxon>Arundinibacter</taxon>
    </lineage>
</organism>
<keyword evidence="10" id="KW-0812">Transmembrane</keyword>
<sequence length="435" mass="49706">MEHEEKKVCIVGAGASGISAAKTLKEYGISFDCFEKGSQIGGNWRYNNDNGRSSAYNSLHINTNRDIMGYSDYPLPRGLPMFPHHSQIIQYFDNYVDHFGLRKLIRFQTSVEELLHQPDGRWLVRTDQGDQYLYDYVIVANGHHWNPRYPDPPFPGLFTGDVLHSHHYRVPEQIQGKDLLLVGIGNSAVDIACEVARLHKGRVTISSRSGAYIVPNWIMGKPLDSLANPLTARLPLFMQRLLLKTTLFLARGNQEAYGVPTPQRPILSEHPTLSQDLLTLAGRGLIEFKPNIKAFQEKEVYFEDGSHAAYDQIVYATGYKISFPFLKEPIFTNSEENDIRLYKKVVHPNYPNLFFQGLIQPLGAIMPLAEVQAIWIARLISGECRLPTREQMQQEISQDAKKVQKRYNPSPRHTLQVDFYPYKAGIEREMKKMRV</sequence>
<evidence type="ECO:0000313" key="34">
    <source>
        <dbReference type="EMBL" id="TDB68994.1"/>
    </source>
</evidence>
<proteinExistence type="inferred from homology"/>
<gene>
    <name evidence="34" type="ORF">EZE20_01250</name>
</gene>
<keyword evidence="8" id="KW-0597">Phosphoprotein</keyword>
<evidence type="ECO:0000256" key="22">
    <source>
        <dbReference type="ARBA" id="ARBA00033301"/>
    </source>
</evidence>
<evidence type="ECO:0000256" key="15">
    <source>
        <dbReference type="ARBA" id="ARBA00022989"/>
    </source>
</evidence>
<dbReference type="PRINTS" id="PR01125">
    <property type="entry name" value="FMOXYGENASE5"/>
</dbReference>
<evidence type="ECO:0000256" key="11">
    <source>
        <dbReference type="ARBA" id="ARBA00022824"/>
    </source>
</evidence>
<comment type="catalytic activity">
    <reaction evidence="25">
        <text>heptan-2-one + NADPH + O2 + H(+) = pentyl acetate + NADP(+) + H2O</text>
        <dbReference type="Rhea" id="RHEA:54836"/>
        <dbReference type="ChEBI" id="CHEBI:5672"/>
        <dbReference type="ChEBI" id="CHEBI:15377"/>
        <dbReference type="ChEBI" id="CHEBI:15378"/>
        <dbReference type="ChEBI" id="CHEBI:15379"/>
        <dbReference type="ChEBI" id="CHEBI:57783"/>
        <dbReference type="ChEBI" id="CHEBI:58349"/>
        <dbReference type="ChEBI" id="CHEBI:87362"/>
    </reaction>
    <physiologicalReaction direction="left-to-right" evidence="25">
        <dbReference type="Rhea" id="RHEA:54837"/>
    </physiologicalReaction>
</comment>
<dbReference type="EC" id="1.6.3.1" evidence="5"/>
<evidence type="ECO:0000256" key="26">
    <source>
        <dbReference type="ARBA" id="ARBA00047855"/>
    </source>
</evidence>
<keyword evidence="9" id="KW-0285">Flavoprotein</keyword>
<keyword evidence="15" id="KW-1133">Transmembrane helix</keyword>
<evidence type="ECO:0000256" key="9">
    <source>
        <dbReference type="ARBA" id="ARBA00022630"/>
    </source>
</evidence>
<protein>
    <recommendedName>
        <fullName evidence="6">Flavin-containing monooxygenase 5</fullName>
        <ecNumber evidence="5">1.6.3.1</ecNumber>
    </recommendedName>
    <alternativeName>
        <fullName evidence="22">Dimethylaniline monooxygenase [N-oxide-forming] 5</fullName>
    </alternativeName>
    <alternativeName>
        <fullName evidence="20">Dimethylaniline oxidase 5</fullName>
    </alternativeName>
    <alternativeName>
        <fullName evidence="21">NADPH oxidase</fullName>
    </alternativeName>
</protein>
<dbReference type="InterPro" id="IPR020946">
    <property type="entry name" value="Flavin_mOase-like"/>
</dbReference>
<evidence type="ECO:0000256" key="3">
    <source>
        <dbReference type="ARBA" id="ARBA00004524"/>
    </source>
</evidence>
<comment type="catalytic activity">
    <reaction evidence="32">
        <text>N,N-dimethylaniline + NADPH + O2 + H(+) = N,N-dimethylaniline N-oxide + NADP(+) + H2O</text>
        <dbReference type="Rhea" id="RHEA:24468"/>
        <dbReference type="ChEBI" id="CHEBI:15377"/>
        <dbReference type="ChEBI" id="CHEBI:15378"/>
        <dbReference type="ChEBI" id="CHEBI:15379"/>
        <dbReference type="ChEBI" id="CHEBI:16269"/>
        <dbReference type="ChEBI" id="CHEBI:17735"/>
        <dbReference type="ChEBI" id="CHEBI:57783"/>
        <dbReference type="ChEBI" id="CHEBI:58349"/>
        <dbReference type="EC" id="1.14.13.8"/>
    </reaction>
    <physiologicalReaction direction="left-to-right" evidence="32">
        <dbReference type="Rhea" id="RHEA:24469"/>
    </physiologicalReaction>
</comment>
<keyword evidence="19" id="KW-0472">Membrane</keyword>
<comment type="catalytic activity">
    <reaction evidence="29">
        <text>octan-3-one + NADPH + O2 + H(+) = ethyl hexanoate + NADP(+) + H2O</text>
        <dbReference type="Rhea" id="RHEA:54856"/>
        <dbReference type="ChEBI" id="CHEBI:15377"/>
        <dbReference type="ChEBI" id="CHEBI:15378"/>
        <dbReference type="ChEBI" id="CHEBI:15379"/>
        <dbReference type="ChEBI" id="CHEBI:57783"/>
        <dbReference type="ChEBI" id="CHEBI:58349"/>
        <dbReference type="ChEBI" id="CHEBI:80946"/>
        <dbReference type="ChEBI" id="CHEBI:86055"/>
    </reaction>
    <physiologicalReaction direction="left-to-right" evidence="29">
        <dbReference type="Rhea" id="RHEA:54857"/>
    </physiologicalReaction>
</comment>
<comment type="catalytic activity">
    <reaction evidence="26">
        <text>sulcatone + NADPH + O2 + H(+) = 4-methylpent-3-en-1-yl acetate + NADP(+) + H2O</text>
        <dbReference type="Rhea" id="RHEA:54864"/>
        <dbReference type="ChEBI" id="CHEBI:15377"/>
        <dbReference type="ChEBI" id="CHEBI:15378"/>
        <dbReference type="ChEBI" id="CHEBI:15379"/>
        <dbReference type="ChEBI" id="CHEBI:16310"/>
        <dbReference type="ChEBI" id="CHEBI:57783"/>
        <dbReference type="ChEBI" id="CHEBI:58349"/>
        <dbReference type="ChEBI" id="CHEBI:138373"/>
    </reaction>
    <physiologicalReaction direction="left-to-right" evidence="26">
        <dbReference type="Rhea" id="RHEA:54865"/>
    </physiologicalReaction>
</comment>
<evidence type="ECO:0000256" key="18">
    <source>
        <dbReference type="ARBA" id="ARBA00023098"/>
    </source>
</evidence>
<comment type="similarity">
    <text evidence="4">Belongs to the FMO family.</text>
</comment>
<dbReference type="FunFam" id="3.50.50.60:FF:000159">
    <property type="entry name" value="Dimethylaniline monooxygenase [N-oxide-forming]"/>
    <property type="match status" value="1"/>
</dbReference>
<accession>A0A4R4KL05</accession>
<keyword evidence="17" id="KW-0503">Monooxygenase</keyword>
<dbReference type="InterPro" id="IPR050346">
    <property type="entry name" value="FMO-like"/>
</dbReference>
<evidence type="ECO:0000256" key="1">
    <source>
        <dbReference type="ARBA" id="ARBA00001974"/>
    </source>
</evidence>
<evidence type="ECO:0000256" key="2">
    <source>
        <dbReference type="ARBA" id="ARBA00004389"/>
    </source>
</evidence>
<dbReference type="AlphaFoldDB" id="A0A4R4KL05"/>
<dbReference type="SUPFAM" id="SSF51905">
    <property type="entry name" value="FAD/NAD(P)-binding domain"/>
    <property type="match status" value="2"/>
</dbReference>
<dbReference type="InterPro" id="IPR036188">
    <property type="entry name" value="FAD/NAD-bd_sf"/>
</dbReference>
<evidence type="ECO:0000256" key="6">
    <source>
        <dbReference type="ARBA" id="ARBA00019213"/>
    </source>
</evidence>
<dbReference type="EMBL" id="SMJU01000001">
    <property type="protein sequence ID" value="TDB68994.1"/>
    <property type="molecule type" value="Genomic_DNA"/>
</dbReference>
<evidence type="ECO:0000256" key="13">
    <source>
        <dbReference type="ARBA" id="ARBA00022848"/>
    </source>
</evidence>
<evidence type="ECO:0000256" key="30">
    <source>
        <dbReference type="ARBA" id="ARBA00048989"/>
    </source>
</evidence>
<evidence type="ECO:0000256" key="27">
    <source>
        <dbReference type="ARBA" id="ARBA00047864"/>
    </source>
</evidence>
<evidence type="ECO:0000256" key="25">
    <source>
        <dbReference type="ARBA" id="ARBA00047574"/>
    </source>
</evidence>
<keyword evidence="13" id="KW-0492">Microsome</keyword>
<keyword evidence="16" id="KW-0560">Oxidoreductase</keyword>
<evidence type="ECO:0000256" key="16">
    <source>
        <dbReference type="ARBA" id="ARBA00023002"/>
    </source>
</evidence>
<evidence type="ECO:0000256" key="33">
    <source>
        <dbReference type="ARBA" id="ARBA00049475"/>
    </source>
</evidence>
<evidence type="ECO:0000256" key="14">
    <source>
        <dbReference type="ARBA" id="ARBA00022857"/>
    </source>
</evidence>
<dbReference type="GO" id="GO:0050660">
    <property type="term" value="F:flavin adenine dinucleotide binding"/>
    <property type="evidence" value="ECO:0007669"/>
    <property type="project" value="InterPro"/>
</dbReference>
<evidence type="ECO:0000256" key="5">
    <source>
        <dbReference type="ARBA" id="ARBA00012698"/>
    </source>
</evidence>
<evidence type="ECO:0000256" key="23">
    <source>
        <dbReference type="ARBA" id="ARBA00045722"/>
    </source>
</evidence>
<evidence type="ECO:0000256" key="32">
    <source>
        <dbReference type="ARBA" id="ARBA00049443"/>
    </source>
</evidence>
<evidence type="ECO:0000256" key="7">
    <source>
        <dbReference type="ARBA" id="ARBA00022481"/>
    </source>
</evidence>
<comment type="caution">
    <text evidence="34">The sequence shown here is derived from an EMBL/GenBank/DDBJ whole genome shotgun (WGS) entry which is preliminary data.</text>
</comment>
<comment type="cofactor">
    <cofactor evidence="1">
        <name>FAD</name>
        <dbReference type="ChEBI" id="CHEBI:57692"/>
    </cofactor>
</comment>
<evidence type="ECO:0000313" key="35">
    <source>
        <dbReference type="Proteomes" id="UP000295706"/>
    </source>
</evidence>
<dbReference type="InterPro" id="IPR002257">
    <property type="entry name" value="Flavin_mOase_5"/>
</dbReference>
<comment type="catalytic activity">
    <reaction evidence="28">
        <text>hexan-3-one + NADPH + O2 + H(+) = ethyl butanoate + NADP(+) + H2O</text>
        <dbReference type="Rhea" id="RHEA:54844"/>
        <dbReference type="ChEBI" id="CHEBI:15377"/>
        <dbReference type="ChEBI" id="CHEBI:15378"/>
        <dbReference type="ChEBI" id="CHEBI:15379"/>
        <dbReference type="ChEBI" id="CHEBI:57783"/>
        <dbReference type="ChEBI" id="CHEBI:58349"/>
        <dbReference type="ChEBI" id="CHEBI:88764"/>
        <dbReference type="ChEBI" id="CHEBI:89891"/>
    </reaction>
    <physiologicalReaction direction="left-to-right" evidence="28">
        <dbReference type="Rhea" id="RHEA:54845"/>
    </physiologicalReaction>
</comment>
<keyword evidence="11" id="KW-0256">Endoplasmic reticulum</keyword>
<comment type="catalytic activity">
    <reaction evidence="33">
        <text>octan-3-one + NADPH + O2 + H(+) = pentyl propanoate + NADP(+) + H2O</text>
        <dbReference type="Rhea" id="RHEA:54840"/>
        <dbReference type="ChEBI" id="CHEBI:15377"/>
        <dbReference type="ChEBI" id="CHEBI:15378"/>
        <dbReference type="ChEBI" id="CHEBI:15379"/>
        <dbReference type="ChEBI" id="CHEBI:57783"/>
        <dbReference type="ChEBI" id="CHEBI:58349"/>
        <dbReference type="ChEBI" id="CHEBI:80946"/>
        <dbReference type="ChEBI" id="CHEBI:87373"/>
    </reaction>
    <physiologicalReaction direction="left-to-right" evidence="33">
        <dbReference type="Rhea" id="RHEA:54841"/>
    </physiologicalReaction>
</comment>
<evidence type="ECO:0000256" key="24">
    <source>
        <dbReference type="ARBA" id="ARBA00047426"/>
    </source>
</evidence>
<evidence type="ECO:0000256" key="20">
    <source>
        <dbReference type="ARBA" id="ARBA00029728"/>
    </source>
</evidence>
<dbReference type="Proteomes" id="UP000295706">
    <property type="component" value="Unassembled WGS sequence"/>
</dbReference>
<evidence type="ECO:0000256" key="12">
    <source>
        <dbReference type="ARBA" id="ARBA00022827"/>
    </source>
</evidence>
<evidence type="ECO:0000256" key="31">
    <source>
        <dbReference type="ARBA" id="ARBA00048990"/>
    </source>
</evidence>
<comment type="catalytic activity">
    <reaction evidence="24">
        <text>hexan-3-one + NADPH + O2 + H(+) = propyl propanoate + NADP(+) + H2O</text>
        <dbReference type="Rhea" id="RHEA:54848"/>
        <dbReference type="ChEBI" id="CHEBI:15377"/>
        <dbReference type="ChEBI" id="CHEBI:15378"/>
        <dbReference type="ChEBI" id="CHEBI:15379"/>
        <dbReference type="ChEBI" id="CHEBI:57783"/>
        <dbReference type="ChEBI" id="CHEBI:58349"/>
        <dbReference type="ChEBI" id="CHEBI:89828"/>
        <dbReference type="ChEBI" id="CHEBI:89891"/>
    </reaction>
    <physiologicalReaction direction="left-to-right" evidence="24">
        <dbReference type="Rhea" id="RHEA:54849"/>
    </physiologicalReaction>
</comment>
<evidence type="ECO:0000256" key="4">
    <source>
        <dbReference type="ARBA" id="ARBA00009183"/>
    </source>
</evidence>
<keyword evidence="18" id="KW-0443">Lipid metabolism</keyword>
<dbReference type="GO" id="GO:0050661">
    <property type="term" value="F:NADP binding"/>
    <property type="evidence" value="ECO:0007669"/>
    <property type="project" value="InterPro"/>
</dbReference>
<reference evidence="34 35" key="1">
    <citation type="submission" date="2019-02" db="EMBL/GenBank/DDBJ databases">
        <title>Arundinibacter roseus gen. nov., sp. nov., a new member of the family Cytophagaceae.</title>
        <authorList>
            <person name="Szuroczki S."/>
            <person name="Khayer B."/>
            <person name="Sproer C."/>
            <person name="Toumi M."/>
            <person name="Szabo A."/>
            <person name="Felfoldi T."/>
            <person name="Schumann P."/>
            <person name="Toth E."/>
        </authorList>
    </citation>
    <scope>NUCLEOTIDE SEQUENCE [LARGE SCALE GENOMIC DNA]</scope>
    <source>
        <strain evidence="34 35">DMA-k-7a</strain>
    </source>
</reference>
<dbReference type="PANTHER" id="PTHR23023">
    <property type="entry name" value="DIMETHYLANILINE MONOOXYGENASE"/>
    <property type="match status" value="1"/>
</dbReference>
<evidence type="ECO:0000256" key="28">
    <source>
        <dbReference type="ARBA" id="ARBA00047977"/>
    </source>
</evidence>
<keyword evidence="14" id="KW-0521">NADP</keyword>
<keyword evidence="7" id="KW-0488">Methylation</keyword>
<dbReference type="GO" id="GO:0016174">
    <property type="term" value="F:NAD(P)H oxidase H2O2-forming activity"/>
    <property type="evidence" value="ECO:0007669"/>
    <property type="project" value="UniProtKB-EC"/>
</dbReference>
<dbReference type="Gene3D" id="3.50.50.60">
    <property type="entry name" value="FAD/NAD(P)-binding domain"/>
    <property type="match status" value="1"/>
</dbReference>
<evidence type="ECO:0000256" key="10">
    <source>
        <dbReference type="ARBA" id="ARBA00022692"/>
    </source>
</evidence>
<dbReference type="InterPro" id="IPR000960">
    <property type="entry name" value="Flavin_mOase"/>
</dbReference>
<evidence type="ECO:0000256" key="19">
    <source>
        <dbReference type="ARBA" id="ARBA00023136"/>
    </source>
</evidence>
<evidence type="ECO:0000256" key="8">
    <source>
        <dbReference type="ARBA" id="ARBA00022553"/>
    </source>
</evidence>
<dbReference type="Pfam" id="PF00743">
    <property type="entry name" value="FMO-like"/>
    <property type="match status" value="1"/>
</dbReference>
<comment type="function">
    <text evidence="23">Acts as a Baeyer-Villiger monooxygenase on a broad range of substrates. Catalyzes the insertion of an oxygen atom into a carbon-carbon bond adjacent to a carbonyl, which converts ketones to esters. Active on diverse carbonyl compounds, whereas soft nucleophiles are mostly non- or poorly reactive. In contrast with other forms of FMO it is non- or poorly active on 'classical' substrates such as drugs, pesticides, and dietary components containing soft nucleophilic heteroatoms. Able to oxidize drug molecules bearing a carbonyl group on an aliphatic chain, such as nabumetone and pentoxifylline. Also, in the absence of substrates, shows slow but yet significant NADPH oxidase activity. Acts as a positive modulator of cholesterol biosynthesis as well as glucose homeostasis, promoting metabolic aging via pleiotropic effects.</text>
</comment>
<evidence type="ECO:0000256" key="29">
    <source>
        <dbReference type="ARBA" id="ARBA00048459"/>
    </source>
</evidence>
<dbReference type="RefSeq" id="WP_132113648.1">
    <property type="nucleotide sequence ID" value="NZ_SMJU01000001.1"/>
</dbReference>
<dbReference type="OrthoDB" id="9778740at2"/>
<evidence type="ECO:0000256" key="17">
    <source>
        <dbReference type="ARBA" id="ARBA00023033"/>
    </source>
</evidence>
<comment type="catalytic activity">
    <reaction evidence="31">
        <text>heptan-4-one + NADPH + O2 + H(+) = propyl butanoate + NADP(+) + H2O</text>
        <dbReference type="Rhea" id="RHEA:54852"/>
        <dbReference type="ChEBI" id="CHEBI:15377"/>
        <dbReference type="ChEBI" id="CHEBI:15378"/>
        <dbReference type="ChEBI" id="CHEBI:15379"/>
        <dbReference type="ChEBI" id="CHEBI:57783"/>
        <dbReference type="ChEBI" id="CHEBI:58349"/>
        <dbReference type="ChEBI" id="CHEBI:89484"/>
        <dbReference type="ChEBI" id="CHEBI:89719"/>
    </reaction>
    <physiologicalReaction direction="left-to-right" evidence="31">
        <dbReference type="Rhea" id="RHEA:54853"/>
    </physiologicalReaction>
</comment>